<comment type="caution">
    <text evidence="6">The sequence shown here is derived from an EMBL/GenBank/DDBJ whole genome shotgun (WGS) entry which is preliminary data.</text>
</comment>
<feature type="domain" description="Tyrosinase copper-binding" evidence="5">
    <location>
        <begin position="323"/>
        <end position="334"/>
    </location>
</feature>
<dbReference type="Proteomes" id="UP001324427">
    <property type="component" value="Unassembled WGS sequence"/>
</dbReference>
<proteinExistence type="predicted"/>
<sequence>MWPLKVTKQLYEAVPNEEEEELKRVLTPPSTKSERKGPQRAASHRIIWISVLAVFFIAAVAMGIAVFTSSIPAHTAEDGVPGSQPSAASTDCPLRREWRTLTGEEQQSYISAVLCVRTQPSTLAPASNKTAYDDFPWIHSHVGYYTHNSAPFLPWHRYFLHIYESTLRESCGYRGSLVYWDWTLDSDALERSPVFDADTGFGGDGQVGGAITVGRSGRCVVDGPFAGVTADYYDVKYDPHCLSRGFRGLDGSLGHIDGHDISPESIEEVLSIASYEGFVTLMESRVHDAIPFGIGGDFETFTAPYGRDADVVVENDELTSDPDPLFFLHHTQLDRLWWLWQQRQPDKGLQAYGGHKQRHSMDLASLIDKISVQALASSVKVADLMDVQGELLCYHY</sequence>
<dbReference type="GO" id="GO:0046872">
    <property type="term" value="F:metal ion binding"/>
    <property type="evidence" value="ECO:0007669"/>
    <property type="project" value="UniProtKB-KW"/>
</dbReference>
<dbReference type="AlphaFoldDB" id="A0AAV9J8F3"/>
<evidence type="ECO:0000256" key="3">
    <source>
        <dbReference type="SAM" id="Phobius"/>
    </source>
</evidence>
<keyword evidence="3" id="KW-0472">Membrane</keyword>
<keyword evidence="7" id="KW-1185">Reference proteome</keyword>
<evidence type="ECO:0000259" key="5">
    <source>
        <dbReference type="PROSITE" id="PS00498"/>
    </source>
</evidence>
<dbReference type="InterPro" id="IPR002227">
    <property type="entry name" value="Tyrosinase_Cu-bd"/>
</dbReference>
<reference evidence="6 7" key="1">
    <citation type="submission" date="2021-11" db="EMBL/GenBank/DDBJ databases">
        <title>Black yeast isolated from Biological Soil Crust.</title>
        <authorList>
            <person name="Kurbessoian T."/>
        </authorList>
    </citation>
    <scope>NUCLEOTIDE SEQUENCE [LARGE SCALE GENOMIC DNA]</scope>
    <source>
        <strain evidence="6 7">CCFEE 5522</strain>
    </source>
</reference>
<evidence type="ECO:0000256" key="1">
    <source>
        <dbReference type="ARBA" id="ARBA00022723"/>
    </source>
</evidence>
<name>A0AAV9J8F3_9PEZI</name>
<evidence type="ECO:0000256" key="2">
    <source>
        <dbReference type="ARBA" id="ARBA00023008"/>
    </source>
</evidence>
<dbReference type="PROSITE" id="PS00497">
    <property type="entry name" value="TYROSINASE_1"/>
    <property type="match status" value="1"/>
</dbReference>
<dbReference type="InterPro" id="IPR008922">
    <property type="entry name" value="Di-copper_centre_dom_sf"/>
</dbReference>
<evidence type="ECO:0000313" key="7">
    <source>
        <dbReference type="Proteomes" id="UP001324427"/>
    </source>
</evidence>
<evidence type="ECO:0000259" key="4">
    <source>
        <dbReference type="PROSITE" id="PS00497"/>
    </source>
</evidence>
<keyword evidence="3" id="KW-1133">Transmembrane helix</keyword>
<dbReference type="Gene3D" id="1.10.1280.10">
    <property type="entry name" value="Di-copper center containing domain from catechol oxidase"/>
    <property type="match status" value="1"/>
</dbReference>
<dbReference type="SUPFAM" id="SSF48056">
    <property type="entry name" value="Di-copper centre-containing domain"/>
    <property type="match status" value="1"/>
</dbReference>
<dbReference type="InterPro" id="IPR050316">
    <property type="entry name" value="Tyrosinase/Hemocyanin"/>
</dbReference>
<dbReference type="PRINTS" id="PR00092">
    <property type="entry name" value="TYROSINASE"/>
</dbReference>
<evidence type="ECO:0000313" key="6">
    <source>
        <dbReference type="EMBL" id="KAK4541121.1"/>
    </source>
</evidence>
<dbReference type="GO" id="GO:0016491">
    <property type="term" value="F:oxidoreductase activity"/>
    <property type="evidence" value="ECO:0007669"/>
    <property type="project" value="InterPro"/>
</dbReference>
<dbReference type="PROSITE" id="PS00498">
    <property type="entry name" value="TYROSINASE_2"/>
    <property type="match status" value="1"/>
</dbReference>
<keyword evidence="3" id="KW-0812">Transmembrane</keyword>
<dbReference type="PANTHER" id="PTHR11474">
    <property type="entry name" value="TYROSINASE FAMILY MEMBER"/>
    <property type="match status" value="1"/>
</dbReference>
<accession>A0AAV9J8F3</accession>
<feature type="transmembrane region" description="Helical" evidence="3">
    <location>
        <begin position="46"/>
        <end position="67"/>
    </location>
</feature>
<organism evidence="6 7">
    <name type="scientific">Oleoguttula mirabilis</name>
    <dbReference type="NCBI Taxonomy" id="1507867"/>
    <lineage>
        <taxon>Eukaryota</taxon>
        <taxon>Fungi</taxon>
        <taxon>Dikarya</taxon>
        <taxon>Ascomycota</taxon>
        <taxon>Pezizomycotina</taxon>
        <taxon>Dothideomycetes</taxon>
        <taxon>Dothideomycetidae</taxon>
        <taxon>Mycosphaerellales</taxon>
        <taxon>Teratosphaeriaceae</taxon>
        <taxon>Oleoguttula</taxon>
    </lineage>
</organism>
<dbReference type="EMBL" id="JAVFHQ010000057">
    <property type="protein sequence ID" value="KAK4541121.1"/>
    <property type="molecule type" value="Genomic_DNA"/>
</dbReference>
<keyword evidence="1" id="KW-0479">Metal-binding</keyword>
<dbReference type="Pfam" id="PF00264">
    <property type="entry name" value="Tyrosinase"/>
    <property type="match status" value="1"/>
</dbReference>
<gene>
    <name evidence="6" type="ORF">LTR36_008346</name>
</gene>
<protein>
    <recommendedName>
        <fullName evidence="4 5">Tyrosinase copper-binding domain-containing protein</fullName>
    </recommendedName>
</protein>
<feature type="domain" description="Tyrosinase copper-binding" evidence="4">
    <location>
        <begin position="147"/>
        <end position="164"/>
    </location>
</feature>
<dbReference type="PANTHER" id="PTHR11474:SF126">
    <property type="entry name" value="TYROSINASE-LIKE PROTEIN TYR-1-RELATED"/>
    <property type="match status" value="1"/>
</dbReference>
<keyword evidence="2" id="KW-0186">Copper</keyword>